<proteinExistence type="predicted"/>
<dbReference type="AlphaFoldDB" id="A0A2P6TQX2"/>
<evidence type="ECO:0000313" key="1">
    <source>
        <dbReference type="EMBL" id="PRW56462.1"/>
    </source>
</evidence>
<accession>A0A2P6TQX2</accession>
<gene>
    <name evidence="1" type="ORF">C2E21_4585</name>
</gene>
<sequence>MPYIVHDGDTIRHGMLDTARFIGDFQELQAEAAQQRRYAHAGAAAAAQCFANSSQSALDYVQGERKGVPTMEAPSNAVLFTAAHPDQAAVMDILDGRVEGDTVTLTVLLVDEPQLDGYHYHFPTACSATQLALDFVLPSAGGQGDMTVSGAFSLHIKLSCIYMCG</sequence>
<comment type="caution">
    <text evidence="1">The sequence shown here is derived from an EMBL/GenBank/DDBJ whole genome shotgun (WGS) entry which is preliminary data.</text>
</comment>
<dbReference type="OrthoDB" id="517538at2759"/>
<dbReference type="GO" id="GO:0007229">
    <property type="term" value="P:integrin-mediated signaling pathway"/>
    <property type="evidence" value="ECO:0007669"/>
    <property type="project" value="UniProtKB-KW"/>
</dbReference>
<keyword evidence="2" id="KW-1185">Reference proteome</keyword>
<organism evidence="1 2">
    <name type="scientific">Chlorella sorokiniana</name>
    <name type="common">Freshwater green alga</name>
    <dbReference type="NCBI Taxonomy" id="3076"/>
    <lineage>
        <taxon>Eukaryota</taxon>
        <taxon>Viridiplantae</taxon>
        <taxon>Chlorophyta</taxon>
        <taxon>core chlorophytes</taxon>
        <taxon>Trebouxiophyceae</taxon>
        <taxon>Chlorellales</taxon>
        <taxon>Chlorellaceae</taxon>
        <taxon>Chlorella clade</taxon>
        <taxon>Chlorella</taxon>
    </lineage>
</organism>
<name>A0A2P6TQX2_CHLSO</name>
<reference evidence="1 2" key="1">
    <citation type="journal article" date="2018" name="Plant J.">
        <title>Genome sequences of Chlorella sorokiniana UTEX 1602 and Micractinium conductrix SAG 241.80: implications to maltose excretion by a green alga.</title>
        <authorList>
            <person name="Arriola M.B."/>
            <person name="Velmurugan N."/>
            <person name="Zhang Y."/>
            <person name="Plunkett M.H."/>
            <person name="Hondzo H."/>
            <person name="Barney B.M."/>
        </authorList>
    </citation>
    <scope>NUCLEOTIDE SEQUENCE [LARGE SCALE GENOMIC DNA]</scope>
    <source>
        <strain evidence="2">UTEX 1602</strain>
    </source>
</reference>
<protein>
    <submittedName>
        <fullName evidence="1">Disintegrin and metallo ase domain-containing 25-like</fullName>
    </submittedName>
</protein>
<dbReference type="Proteomes" id="UP000239899">
    <property type="component" value="Unassembled WGS sequence"/>
</dbReference>
<dbReference type="EMBL" id="LHPG02000008">
    <property type="protein sequence ID" value="PRW56462.1"/>
    <property type="molecule type" value="Genomic_DNA"/>
</dbReference>
<evidence type="ECO:0000313" key="2">
    <source>
        <dbReference type="Proteomes" id="UP000239899"/>
    </source>
</evidence>